<gene>
    <name evidence="8" type="primary">ERG2</name>
    <name evidence="8" type="ORF">TSPGSL018_21011</name>
</gene>
<keyword evidence="8" id="KW-0413">Isomerase</keyword>
<dbReference type="AlphaFoldDB" id="A0A061RTI2"/>
<evidence type="ECO:0000256" key="1">
    <source>
        <dbReference type="ARBA" id="ARBA00004586"/>
    </source>
</evidence>
<dbReference type="GO" id="GO:0016853">
    <property type="term" value="F:isomerase activity"/>
    <property type="evidence" value="ECO:0007669"/>
    <property type="project" value="UniProtKB-KW"/>
</dbReference>
<proteinExistence type="inferred from homology"/>
<evidence type="ECO:0000256" key="4">
    <source>
        <dbReference type="ARBA" id="ARBA00022824"/>
    </source>
</evidence>
<keyword evidence="3" id="KW-0812">Transmembrane</keyword>
<dbReference type="EMBL" id="GBEZ01009444">
    <property type="protein sequence ID" value="JAC76142.1"/>
    <property type="molecule type" value="Transcribed_RNA"/>
</dbReference>
<sequence length="212" mass="23378">MIKFYAGLVAAISTALFLGTGYESQYIFSPEEMRSIAKEAIAEGEGDINKIVDGVVDRLRAAHPGYVNEDPHWIFNNAGGAMGSMLVLHASFSEYVIIFGTAVGTEGHTGRFLAEDYFTILSGEQWAHSLGDLHKEVYKPGDQHFLPRGTSKQYKMPDECWALEYARGNIASMLPFGTFDTFFSTLDVVTLARTVRVSAQGMLGNFFLRGKV</sequence>
<accession>A0A061RTI2</accession>
<dbReference type="PANTHER" id="PTHR10868:SF1">
    <property type="entry name" value="SIGMA NON-OPIOID INTRACELLULAR RECEPTOR 1"/>
    <property type="match status" value="1"/>
</dbReference>
<dbReference type="PANTHER" id="PTHR10868">
    <property type="entry name" value="SIGMA 1-TYPE OPIOID RECEPTOR-RELATED"/>
    <property type="match status" value="1"/>
</dbReference>
<evidence type="ECO:0000256" key="3">
    <source>
        <dbReference type="ARBA" id="ARBA00022692"/>
    </source>
</evidence>
<dbReference type="GO" id="GO:0005789">
    <property type="term" value="C:endoplasmic reticulum membrane"/>
    <property type="evidence" value="ECO:0007669"/>
    <property type="project" value="UniProtKB-SubCell"/>
</dbReference>
<comment type="similarity">
    <text evidence="2 7">Belongs to the ERG2 family.</text>
</comment>
<keyword evidence="4" id="KW-0256">Endoplasmic reticulum</keyword>
<dbReference type="Pfam" id="PF04622">
    <property type="entry name" value="ERG2_Sigma1R"/>
    <property type="match status" value="1"/>
</dbReference>
<reference evidence="8" key="1">
    <citation type="submission" date="2014-05" db="EMBL/GenBank/DDBJ databases">
        <title>The transcriptome of the halophilic microalga Tetraselmis sp. GSL018 isolated from the Great Salt Lake, Utah.</title>
        <authorList>
            <person name="Jinkerson R.E."/>
            <person name="D'Adamo S."/>
            <person name="Posewitz M.C."/>
        </authorList>
    </citation>
    <scope>NUCLEOTIDE SEQUENCE</scope>
    <source>
        <strain evidence="8">GSL018</strain>
    </source>
</reference>
<evidence type="ECO:0000256" key="6">
    <source>
        <dbReference type="ARBA" id="ARBA00023136"/>
    </source>
</evidence>
<comment type="subcellular location">
    <subcellularLocation>
        <location evidence="1">Endoplasmic reticulum membrane</location>
    </subcellularLocation>
</comment>
<organism evidence="8">
    <name type="scientific">Tetraselmis sp. GSL018</name>
    <dbReference type="NCBI Taxonomy" id="582737"/>
    <lineage>
        <taxon>Eukaryota</taxon>
        <taxon>Viridiplantae</taxon>
        <taxon>Chlorophyta</taxon>
        <taxon>core chlorophytes</taxon>
        <taxon>Chlorodendrophyceae</taxon>
        <taxon>Chlorodendrales</taxon>
        <taxon>Chlorodendraceae</taxon>
        <taxon>Tetraselmis</taxon>
    </lineage>
</organism>
<dbReference type="InterPro" id="IPR006716">
    <property type="entry name" value="ERG2_sigma1_rcpt-like"/>
</dbReference>
<evidence type="ECO:0000313" key="8">
    <source>
        <dbReference type="EMBL" id="JAC76142.1"/>
    </source>
</evidence>
<evidence type="ECO:0000256" key="2">
    <source>
        <dbReference type="ARBA" id="ARBA00007141"/>
    </source>
</evidence>
<evidence type="ECO:0000256" key="7">
    <source>
        <dbReference type="RuleBase" id="RU368083"/>
    </source>
</evidence>
<keyword evidence="6" id="KW-0472">Membrane</keyword>
<keyword evidence="5" id="KW-1133">Transmembrane helix</keyword>
<evidence type="ECO:0000256" key="5">
    <source>
        <dbReference type="ARBA" id="ARBA00022989"/>
    </source>
</evidence>
<name>A0A061RTI2_9CHLO</name>
<protein>
    <submittedName>
        <fullName evidence="8">C-8 sterol isomerase</fullName>
    </submittedName>
</protein>